<dbReference type="RefSeq" id="WP_379708746.1">
    <property type="nucleotide sequence ID" value="NZ_JBHTBS010000001.1"/>
</dbReference>
<comment type="caution">
    <text evidence="2">The sequence shown here is derived from an EMBL/GenBank/DDBJ whole genome shotgun (WGS) entry which is preliminary data.</text>
</comment>
<evidence type="ECO:0000313" key="2">
    <source>
        <dbReference type="EMBL" id="MFC7336034.1"/>
    </source>
</evidence>
<dbReference type="PANTHER" id="PTHR30093">
    <property type="entry name" value="GENERAL SECRETION PATHWAY PROTEIN G"/>
    <property type="match status" value="1"/>
</dbReference>
<evidence type="ECO:0000313" key="3">
    <source>
        <dbReference type="Proteomes" id="UP001596472"/>
    </source>
</evidence>
<evidence type="ECO:0000256" key="1">
    <source>
        <dbReference type="SAM" id="Phobius"/>
    </source>
</evidence>
<name>A0ABW2L412_9BACT</name>
<dbReference type="NCBIfam" id="TIGR02532">
    <property type="entry name" value="IV_pilin_GFxxxE"/>
    <property type="match status" value="1"/>
</dbReference>
<keyword evidence="1" id="KW-1133">Transmembrane helix</keyword>
<reference evidence="3" key="1">
    <citation type="journal article" date="2019" name="Int. J. Syst. Evol. Microbiol.">
        <title>The Global Catalogue of Microorganisms (GCM) 10K type strain sequencing project: providing services to taxonomists for standard genome sequencing and annotation.</title>
        <authorList>
            <consortium name="The Broad Institute Genomics Platform"/>
            <consortium name="The Broad Institute Genome Sequencing Center for Infectious Disease"/>
            <person name="Wu L."/>
            <person name="Ma J."/>
        </authorList>
    </citation>
    <scope>NUCLEOTIDE SEQUENCE [LARGE SCALE GENOMIC DNA]</scope>
    <source>
        <strain evidence="3">CGMCC 4.1467</strain>
    </source>
</reference>
<keyword evidence="3" id="KW-1185">Reference proteome</keyword>
<dbReference type="Pfam" id="PF07963">
    <property type="entry name" value="N_methyl"/>
    <property type="match status" value="1"/>
</dbReference>
<dbReference type="SUPFAM" id="SSF54523">
    <property type="entry name" value="Pili subunits"/>
    <property type="match status" value="1"/>
</dbReference>
<dbReference type="Gene3D" id="3.30.700.10">
    <property type="entry name" value="Glycoprotein, Type 4 Pilin"/>
    <property type="match status" value="1"/>
</dbReference>
<feature type="transmembrane region" description="Helical" evidence="1">
    <location>
        <begin position="21"/>
        <end position="38"/>
    </location>
</feature>
<dbReference type="InterPro" id="IPR045584">
    <property type="entry name" value="Pilin-like"/>
</dbReference>
<keyword evidence="1" id="KW-0472">Membrane</keyword>
<dbReference type="EMBL" id="JBHTBS010000001">
    <property type="protein sequence ID" value="MFC7336034.1"/>
    <property type="molecule type" value="Genomic_DNA"/>
</dbReference>
<keyword evidence="1" id="KW-0812">Transmembrane</keyword>
<organism evidence="2 3">
    <name type="scientific">Haloferula chungangensis</name>
    <dbReference type="NCBI Taxonomy" id="1048331"/>
    <lineage>
        <taxon>Bacteria</taxon>
        <taxon>Pseudomonadati</taxon>
        <taxon>Verrucomicrobiota</taxon>
        <taxon>Verrucomicrobiia</taxon>
        <taxon>Verrucomicrobiales</taxon>
        <taxon>Verrucomicrobiaceae</taxon>
        <taxon>Haloferula</taxon>
    </lineage>
</organism>
<protein>
    <submittedName>
        <fullName evidence="2">Prepilin-type N-terminal cleavage/methylation domain-containing protein</fullName>
    </submittedName>
</protein>
<dbReference type="InterPro" id="IPR012902">
    <property type="entry name" value="N_methyl_site"/>
</dbReference>
<proteinExistence type="predicted"/>
<gene>
    <name evidence="2" type="ORF">ACFQY0_02500</name>
</gene>
<dbReference type="Proteomes" id="UP001596472">
    <property type="component" value="Unassembled WGS sequence"/>
</dbReference>
<sequence length="232" mass="26164">MKTDSQRKSLHRPKGFTLTEVMVVIVIVAVLASISFFVTKRAMASANKATITNNMRQLSLAILSNVSDEGKFFDRSKDPRWDRWILPALGAGELPENRDALNTENASDLASLAEMFQAPDDKPKDLEKGSYKCSYGVTAWLSNANGFPYGQETKDLGVRMARIRKPSKWCMMYQNYKSDNLLGKGFNSYTQEGTGVNTPSMFISFVDGHVESVPNNLTRDELRERYWPTRND</sequence>
<accession>A0ABW2L412</accession>